<evidence type="ECO:0000313" key="2">
    <source>
        <dbReference type="EMBL" id="MFC4159382.1"/>
    </source>
</evidence>
<feature type="signal peptide" evidence="1">
    <location>
        <begin position="1"/>
        <end position="20"/>
    </location>
</feature>
<organism evidence="2 3">
    <name type="scientific">Chitinimonas lacunae</name>
    <dbReference type="NCBI Taxonomy" id="1963018"/>
    <lineage>
        <taxon>Bacteria</taxon>
        <taxon>Pseudomonadati</taxon>
        <taxon>Pseudomonadota</taxon>
        <taxon>Betaproteobacteria</taxon>
        <taxon>Neisseriales</taxon>
        <taxon>Chitinibacteraceae</taxon>
        <taxon>Chitinimonas</taxon>
    </lineage>
</organism>
<comment type="caution">
    <text evidence="2">The sequence shown here is derived from an EMBL/GenBank/DDBJ whole genome shotgun (WGS) entry which is preliminary data.</text>
</comment>
<reference evidence="3" key="1">
    <citation type="journal article" date="2019" name="Int. J. Syst. Evol. Microbiol.">
        <title>The Global Catalogue of Microorganisms (GCM) 10K type strain sequencing project: providing services to taxonomists for standard genome sequencing and annotation.</title>
        <authorList>
            <consortium name="The Broad Institute Genomics Platform"/>
            <consortium name="The Broad Institute Genome Sequencing Center for Infectious Disease"/>
            <person name="Wu L."/>
            <person name="Ma J."/>
        </authorList>
    </citation>
    <scope>NUCLEOTIDE SEQUENCE [LARGE SCALE GENOMIC DNA]</scope>
    <source>
        <strain evidence="3">LMG 29894</strain>
    </source>
</reference>
<sequence>MQFKLLLMLLGMCGLSAVQAAETPVVVETPNSAVPATPPATLAQDAEIALVSGYEPKSSDNRVQVLVDRPGKSVVLVLTSYEKIMWHVTVTPNTKLQAVLFGSYKKSQVTLGGQTKLYRVALPYAYEAGNQKFVELLGQLNQWFGVRKVDAFYGAYSLPAQVQIRQTVKSNEALALDGPASQPSPVNFSFDLVGQDYSRVKWTPSGPAGQNTAHAVLDGRIVLSPDGATVYQVINEQLVLQSPATQAKTVIEVPGNYPDFSWVTGLAYDSRRQTVAIATLGGEGFLYRFDAAGKRWLGVQSLNNLDLHGLSYDAKNDRYLAWERYQEQLVFLTPKGQLLDTHALKGKLAGFERLFERGNSQAPELRIFPQGNHIALLYIKGPFVERIWVYDTNKRTAVLTYQRPGA</sequence>
<dbReference type="EMBL" id="JBHSBU010000001">
    <property type="protein sequence ID" value="MFC4159382.1"/>
    <property type="molecule type" value="Genomic_DNA"/>
</dbReference>
<protein>
    <submittedName>
        <fullName evidence="2">Uncharacterized protein</fullName>
    </submittedName>
</protein>
<proteinExistence type="predicted"/>
<evidence type="ECO:0000313" key="3">
    <source>
        <dbReference type="Proteomes" id="UP001595791"/>
    </source>
</evidence>
<keyword evidence="1" id="KW-0732">Signal</keyword>
<feature type="chain" id="PRO_5046280319" evidence="1">
    <location>
        <begin position="21"/>
        <end position="406"/>
    </location>
</feature>
<gene>
    <name evidence="2" type="ORF">ACFOW7_08450</name>
</gene>
<keyword evidence="3" id="KW-1185">Reference proteome</keyword>
<dbReference type="SUPFAM" id="SSF63825">
    <property type="entry name" value="YWTD domain"/>
    <property type="match status" value="1"/>
</dbReference>
<dbReference type="Proteomes" id="UP001595791">
    <property type="component" value="Unassembled WGS sequence"/>
</dbReference>
<name>A0ABV8MQV0_9NEIS</name>
<dbReference type="RefSeq" id="WP_378163076.1">
    <property type="nucleotide sequence ID" value="NZ_JBHSBU010000001.1"/>
</dbReference>
<evidence type="ECO:0000256" key="1">
    <source>
        <dbReference type="SAM" id="SignalP"/>
    </source>
</evidence>
<accession>A0ABV8MQV0</accession>